<accession>A0A8C8W5G5</accession>
<dbReference type="AlphaFoldDB" id="A0A8C8W5G5"/>
<name>A0A8C8W5G5_PERMB</name>
<reference evidence="1 2" key="1">
    <citation type="submission" date="2018-10" db="EMBL/GenBank/DDBJ databases">
        <title>Improved assembly of the deer mouse Peromyscus maniculatus genome.</title>
        <authorList>
            <person name="Lassance J.-M."/>
            <person name="Hoekstra H.E."/>
        </authorList>
    </citation>
    <scope>NUCLEOTIDE SEQUENCE [LARGE SCALE GENOMIC DNA]</scope>
</reference>
<proteinExistence type="predicted"/>
<reference evidence="1" key="2">
    <citation type="submission" date="2025-08" db="UniProtKB">
        <authorList>
            <consortium name="Ensembl"/>
        </authorList>
    </citation>
    <scope>IDENTIFICATION</scope>
</reference>
<reference evidence="1" key="3">
    <citation type="submission" date="2025-09" db="UniProtKB">
        <authorList>
            <consortium name="Ensembl"/>
        </authorList>
    </citation>
    <scope>IDENTIFICATION</scope>
</reference>
<sequence length="64" mass="7512">MYLRVVYTFLYAFFSFCRFPTYFLRLQRSLCHQPWDLRPRGCLVGSEGGGEWTSVQSVQKGTSH</sequence>
<organism evidence="1 2">
    <name type="scientific">Peromyscus maniculatus bairdii</name>
    <name type="common">Prairie deer mouse</name>
    <dbReference type="NCBI Taxonomy" id="230844"/>
    <lineage>
        <taxon>Eukaryota</taxon>
        <taxon>Metazoa</taxon>
        <taxon>Chordata</taxon>
        <taxon>Craniata</taxon>
        <taxon>Vertebrata</taxon>
        <taxon>Euteleostomi</taxon>
        <taxon>Mammalia</taxon>
        <taxon>Eutheria</taxon>
        <taxon>Euarchontoglires</taxon>
        <taxon>Glires</taxon>
        <taxon>Rodentia</taxon>
        <taxon>Myomorpha</taxon>
        <taxon>Muroidea</taxon>
        <taxon>Cricetidae</taxon>
        <taxon>Neotominae</taxon>
        <taxon>Peromyscus</taxon>
    </lineage>
</organism>
<keyword evidence="2" id="KW-1185">Reference proteome</keyword>
<dbReference type="Proteomes" id="UP000694547">
    <property type="component" value="Chromosome 8"/>
</dbReference>
<protein>
    <submittedName>
        <fullName evidence="1">Uncharacterized protein</fullName>
    </submittedName>
</protein>
<evidence type="ECO:0000313" key="1">
    <source>
        <dbReference type="Ensembl" id="ENSPEMP00000035982.1"/>
    </source>
</evidence>
<dbReference type="GeneTree" id="ENSGT00900000143604"/>
<dbReference type="Ensembl" id="ENSPEMT00000037580.1">
    <property type="protein sequence ID" value="ENSPEMP00000035982.1"/>
    <property type="gene ID" value="ENSPEMG00000027286.1"/>
</dbReference>
<evidence type="ECO:0000313" key="2">
    <source>
        <dbReference type="Proteomes" id="UP000694547"/>
    </source>
</evidence>